<dbReference type="PROSITE" id="PS51257">
    <property type="entry name" value="PROKAR_LIPOPROTEIN"/>
    <property type="match status" value="1"/>
</dbReference>
<feature type="chain" id="PRO_5046046916" description="DUF4382 domain-containing protein" evidence="1">
    <location>
        <begin position="18"/>
        <end position="243"/>
    </location>
</feature>
<protein>
    <recommendedName>
        <fullName evidence="4">DUF4382 domain-containing protein</fullName>
    </recommendedName>
</protein>
<dbReference type="Proteomes" id="UP001597073">
    <property type="component" value="Unassembled WGS sequence"/>
</dbReference>
<evidence type="ECO:0008006" key="4">
    <source>
        <dbReference type="Google" id="ProtNLM"/>
    </source>
</evidence>
<keyword evidence="1" id="KW-0732">Signal</keyword>
<evidence type="ECO:0000313" key="3">
    <source>
        <dbReference type="Proteomes" id="UP001597073"/>
    </source>
</evidence>
<evidence type="ECO:0000313" key="2">
    <source>
        <dbReference type="EMBL" id="MFD0766663.1"/>
    </source>
</evidence>
<proteinExistence type="predicted"/>
<sequence length="243" mass="25775">MKSTFLKFGAVAMMASAALTSCTKDKSANTASSADVAFAMTADNATSNVSTTSTGGLQVNVTPISNASIKWTSAIANVSRFILEAKKNNREVEVTTKNISNLDLLTLDPATVTAKIDTGTYKEIEVKAFLLKSTGADIPLTLKGTFTTAGGVAVPIEFDYNDNAILKTEAENVTVDATTNVTAKLSFHLNRLLTAIPSSQIDAATRTNGTIVISSTSNTAIYNKVIVNMLLAFEARGFEHHKR</sequence>
<gene>
    <name evidence="2" type="ORF">ACFQZI_17510</name>
</gene>
<reference evidence="3" key="1">
    <citation type="journal article" date="2019" name="Int. J. Syst. Evol. Microbiol.">
        <title>The Global Catalogue of Microorganisms (GCM) 10K type strain sequencing project: providing services to taxonomists for standard genome sequencing and annotation.</title>
        <authorList>
            <consortium name="The Broad Institute Genomics Platform"/>
            <consortium name="The Broad Institute Genome Sequencing Center for Infectious Disease"/>
            <person name="Wu L."/>
            <person name="Ma J."/>
        </authorList>
    </citation>
    <scope>NUCLEOTIDE SEQUENCE [LARGE SCALE GENOMIC DNA]</scope>
    <source>
        <strain evidence="3">CCUG 60742</strain>
    </source>
</reference>
<dbReference type="EMBL" id="JBHTIA010000012">
    <property type="protein sequence ID" value="MFD0766663.1"/>
    <property type="molecule type" value="Genomic_DNA"/>
</dbReference>
<organism evidence="2 3">
    <name type="scientific">Mucilaginibacter lutimaris</name>
    <dbReference type="NCBI Taxonomy" id="931629"/>
    <lineage>
        <taxon>Bacteria</taxon>
        <taxon>Pseudomonadati</taxon>
        <taxon>Bacteroidota</taxon>
        <taxon>Sphingobacteriia</taxon>
        <taxon>Sphingobacteriales</taxon>
        <taxon>Sphingobacteriaceae</taxon>
        <taxon>Mucilaginibacter</taxon>
    </lineage>
</organism>
<feature type="signal peptide" evidence="1">
    <location>
        <begin position="1"/>
        <end position="17"/>
    </location>
</feature>
<keyword evidence="3" id="KW-1185">Reference proteome</keyword>
<name>A0ABW2ZKF7_9SPHI</name>
<dbReference type="RefSeq" id="WP_377144786.1">
    <property type="nucleotide sequence ID" value="NZ_JBHTIA010000012.1"/>
</dbReference>
<comment type="caution">
    <text evidence="2">The sequence shown here is derived from an EMBL/GenBank/DDBJ whole genome shotgun (WGS) entry which is preliminary data.</text>
</comment>
<accession>A0ABW2ZKF7</accession>
<evidence type="ECO:0000256" key="1">
    <source>
        <dbReference type="SAM" id="SignalP"/>
    </source>
</evidence>